<dbReference type="SUPFAM" id="SSF81665">
    <property type="entry name" value="Calcium ATPase, transmembrane domain M"/>
    <property type="match status" value="1"/>
</dbReference>
<protein>
    <submittedName>
        <fullName evidence="15">Calcium-transporting ATPase</fullName>
    </submittedName>
</protein>
<keyword evidence="11 13" id="KW-0472">Membrane</keyword>
<dbReference type="InterPro" id="IPR004014">
    <property type="entry name" value="ATPase_P-typ_cation-transptr_N"/>
</dbReference>
<evidence type="ECO:0000256" key="10">
    <source>
        <dbReference type="ARBA" id="ARBA00022989"/>
    </source>
</evidence>
<evidence type="ECO:0000256" key="12">
    <source>
        <dbReference type="ARBA" id="ARBA00048694"/>
    </source>
</evidence>
<evidence type="ECO:0000256" key="6">
    <source>
        <dbReference type="ARBA" id="ARBA00022741"/>
    </source>
</evidence>
<evidence type="ECO:0000259" key="14">
    <source>
        <dbReference type="SMART" id="SM00831"/>
    </source>
</evidence>
<gene>
    <name evidence="15" type="primary">yloB</name>
    <name evidence="15" type="ORF">Poly51_38400</name>
</gene>
<name>A0A5C6ENU1_9BACT</name>
<comment type="caution">
    <text evidence="15">The sequence shown here is derived from an EMBL/GenBank/DDBJ whole genome shotgun (WGS) entry which is preliminary data.</text>
</comment>
<comment type="similarity">
    <text evidence="2">Belongs to the cation transport ATPase (P-type) (TC 3.A.3) family. Type IIA subfamily.</text>
</comment>
<comment type="subcellular location">
    <subcellularLocation>
        <location evidence="1">Cell membrane</location>
        <topology evidence="1">Multi-pass membrane protein</topology>
    </subcellularLocation>
</comment>
<evidence type="ECO:0000256" key="4">
    <source>
        <dbReference type="ARBA" id="ARBA00022553"/>
    </source>
</evidence>
<feature type="transmembrane region" description="Helical" evidence="13">
    <location>
        <begin position="96"/>
        <end position="112"/>
    </location>
</feature>
<dbReference type="GO" id="GO:0005524">
    <property type="term" value="F:ATP binding"/>
    <property type="evidence" value="ECO:0007669"/>
    <property type="project" value="UniProtKB-KW"/>
</dbReference>
<dbReference type="NCBIfam" id="TIGR01494">
    <property type="entry name" value="ATPase_P-type"/>
    <property type="match status" value="2"/>
</dbReference>
<sequence length="908" mass="97601">MSAITDALSKPKADDPAAAHAQTVSSTLAKWETSAETGLSSNEVTRRRETHGVNTIQTSETVRWHQVLMRQFADVLIIILVVAGLVSAAVGEATDAIAIFAIVVLNGLLGFAQEWKAERSLAALRQMLAPRCRVIREGDEREIDAADLVPGDLVQIETGDRVPADLRITRCMNLKMDESALTGESVSAEKSNEPVDEATDLAERTCMAWTGTAATAGRGMGVVIATASNTEFGRIAKLTETIDRDTTPLQQKLSVLGKQLGTAAVVISILVALTGWWMGKPLMEMFFTAVSLAVAVVPEGLPAVVTLTLALGVREMVRRKALLRRLRAAEGLGSATVICTDKTGTLTQNQMTVQRIWLVAGEVTVTGVGCDPAGHFEVAGEKIDYRKREDLLALLRSGLQCNHARLKKDADGWQPIGEPTESAIVVAAHKAWIDPSEQPQPDHEFSFTSNRKRMTVIADQDGASIAHTKGAPEVLLLLCNDIFDGDVVRPLTSEDRQNVATAIEDMAGRGLRTLAIARREVCVGEACDEQSVESSLTLLGIIGMMDPPRVEVPEAIALAKAAGIRVFMITGDSPVTATAIARQIGLKVDQAIVGAQLEAMDDKTLEDALDGDVVFARTTPEHKLRIVKLLQSQGHIVGMTGDGVNDAPALKKADIGIAMGKRGTDVAKGAADIVLTDDNFSSIIGAVEEGRRQYDNIQKFVRYLLSSNTGEVVAIFLNILMGGPLLFLPVQILWMNLVTDGLTAVALGLEPAEKNTMHRPPRRPDEPVLTKSGMAVIAALGTYVGLASLWLFHHYLDDADPGSIAIAQTVAFTGIIVVEKINVLNFRSLAAPIWTIGFWSNPWVLLAIASTISLQVAAVYVPALQSVLHTVPLSLTDWMLIVAVALPVFVLVEIIKAIAWIRPRRETA</sequence>
<dbReference type="Pfam" id="PF00689">
    <property type="entry name" value="Cation_ATPase_C"/>
    <property type="match status" value="1"/>
</dbReference>
<dbReference type="SUPFAM" id="SSF81660">
    <property type="entry name" value="Metal cation-transporting ATPase, ATP-binding domain N"/>
    <property type="match status" value="1"/>
</dbReference>
<evidence type="ECO:0000256" key="1">
    <source>
        <dbReference type="ARBA" id="ARBA00004651"/>
    </source>
</evidence>
<dbReference type="FunFam" id="1.20.1110.10:FF:000065">
    <property type="entry name" value="Sarcoplasmic/endoplasmic reticulum calcium ATPase 1"/>
    <property type="match status" value="1"/>
</dbReference>
<dbReference type="InterPro" id="IPR001757">
    <property type="entry name" value="P_typ_ATPase"/>
</dbReference>
<feature type="transmembrane region" description="Helical" evidence="13">
    <location>
        <begin position="843"/>
        <end position="863"/>
    </location>
</feature>
<dbReference type="SMART" id="SM00831">
    <property type="entry name" value="Cation_ATPase_N"/>
    <property type="match status" value="1"/>
</dbReference>
<dbReference type="FunFam" id="3.40.50.1000:FF:000028">
    <property type="entry name" value="Calcium-transporting P-type ATPase, putative"/>
    <property type="match status" value="1"/>
</dbReference>
<keyword evidence="8" id="KW-0460">Magnesium</keyword>
<dbReference type="InterPro" id="IPR044492">
    <property type="entry name" value="P_typ_ATPase_HD_dom"/>
</dbReference>
<dbReference type="GO" id="GO:0005886">
    <property type="term" value="C:plasma membrane"/>
    <property type="evidence" value="ECO:0007669"/>
    <property type="project" value="UniProtKB-SubCell"/>
</dbReference>
<dbReference type="InterPro" id="IPR018303">
    <property type="entry name" value="ATPase_P-typ_P_site"/>
</dbReference>
<evidence type="ECO:0000256" key="11">
    <source>
        <dbReference type="ARBA" id="ARBA00023136"/>
    </source>
</evidence>
<keyword evidence="4" id="KW-0597">Phosphoprotein</keyword>
<dbReference type="Proteomes" id="UP000318288">
    <property type="component" value="Unassembled WGS sequence"/>
</dbReference>
<dbReference type="RefSeq" id="WP_146459272.1">
    <property type="nucleotide sequence ID" value="NZ_SJPW01000005.1"/>
</dbReference>
<feature type="domain" description="Cation-transporting P-type ATPase N-terminal" evidence="14">
    <location>
        <begin position="18"/>
        <end position="92"/>
    </location>
</feature>
<keyword evidence="6" id="KW-0547">Nucleotide-binding</keyword>
<dbReference type="GO" id="GO:0005388">
    <property type="term" value="F:P-type calcium transporter activity"/>
    <property type="evidence" value="ECO:0007669"/>
    <property type="project" value="UniProtKB-EC"/>
</dbReference>
<dbReference type="FunFam" id="2.70.150.10:FF:000160">
    <property type="entry name" value="Sarcoplasmic/endoplasmic reticulum calcium ATPase 1"/>
    <property type="match status" value="1"/>
</dbReference>
<dbReference type="Gene3D" id="3.40.1110.10">
    <property type="entry name" value="Calcium-transporting ATPase, cytoplasmic domain N"/>
    <property type="match status" value="1"/>
</dbReference>
<dbReference type="Pfam" id="PF00690">
    <property type="entry name" value="Cation_ATPase_N"/>
    <property type="match status" value="1"/>
</dbReference>
<dbReference type="InterPro" id="IPR023299">
    <property type="entry name" value="ATPase_P-typ_cyto_dom_N"/>
</dbReference>
<feature type="transmembrane region" description="Helical" evidence="13">
    <location>
        <begin position="700"/>
        <end position="720"/>
    </location>
</feature>
<dbReference type="SFLD" id="SFLDG00002">
    <property type="entry name" value="C1.7:_P-type_atpase_like"/>
    <property type="match status" value="1"/>
</dbReference>
<feature type="transmembrane region" description="Helical" evidence="13">
    <location>
        <begin position="285"/>
        <end position="313"/>
    </location>
</feature>
<dbReference type="SUPFAM" id="SSF81653">
    <property type="entry name" value="Calcium ATPase, transduction domain A"/>
    <property type="match status" value="1"/>
</dbReference>
<evidence type="ECO:0000313" key="16">
    <source>
        <dbReference type="Proteomes" id="UP000318288"/>
    </source>
</evidence>
<dbReference type="PRINTS" id="PR00119">
    <property type="entry name" value="CATATPASE"/>
</dbReference>
<evidence type="ECO:0000256" key="3">
    <source>
        <dbReference type="ARBA" id="ARBA00022475"/>
    </source>
</evidence>
<dbReference type="InterPro" id="IPR050510">
    <property type="entry name" value="Cation_transp_ATPase_P-type"/>
</dbReference>
<feature type="transmembrane region" description="Helical" evidence="13">
    <location>
        <begin position="773"/>
        <end position="792"/>
    </location>
</feature>
<evidence type="ECO:0000256" key="8">
    <source>
        <dbReference type="ARBA" id="ARBA00022842"/>
    </source>
</evidence>
<dbReference type="Pfam" id="PF13246">
    <property type="entry name" value="Cation_ATPase"/>
    <property type="match status" value="1"/>
</dbReference>
<dbReference type="OrthoDB" id="211392at2"/>
<evidence type="ECO:0000256" key="2">
    <source>
        <dbReference type="ARBA" id="ARBA00005675"/>
    </source>
</evidence>
<dbReference type="Pfam" id="PF00122">
    <property type="entry name" value="E1-E2_ATPase"/>
    <property type="match status" value="1"/>
</dbReference>
<dbReference type="InterPro" id="IPR006068">
    <property type="entry name" value="ATPase_P-typ_cation-transptr_C"/>
</dbReference>
<feature type="transmembrane region" description="Helical" evidence="13">
    <location>
        <begin position="732"/>
        <end position="752"/>
    </location>
</feature>
<organism evidence="15 16">
    <name type="scientific">Rubripirellula tenax</name>
    <dbReference type="NCBI Taxonomy" id="2528015"/>
    <lineage>
        <taxon>Bacteria</taxon>
        <taxon>Pseudomonadati</taxon>
        <taxon>Planctomycetota</taxon>
        <taxon>Planctomycetia</taxon>
        <taxon>Pirellulales</taxon>
        <taxon>Pirellulaceae</taxon>
        <taxon>Rubripirellula</taxon>
    </lineage>
</organism>
<dbReference type="InterPro" id="IPR023214">
    <property type="entry name" value="HAD_sf"/>
</dbReference>
<feature type="transmembrane region" description="Helical" evidence="13">
    <location>
        <begin position="804"/>
        <end position="823"/>
    </location>
</feature>
<dbReference type="GO" id="GO:0016887">
    <property type="term" value="F:ATP hydrolysis activity"/>
    <property type="evidence" value="ECO:0007669"/>
    <property type="project" value="InterPro"/>
</dbReference>
<evidence type="ECO:0000256" key="5">
    <source>
        <dbReference type="ARBA" id="ARBA00022692"/>
    </source>
</evidence>
<dbReference type="PROSITE" id="PS00154">
    <property type="entry name" value="ATPASE_E1_E2"/>
    <property type="match status" value="1"/>
</dbReference>
<dbReference type="InterPro" id="IPR036412">
    <property type="entry name" value="HAD-like_sf"/>
</dbReference>
<dbReference type="PANTHER" id="PTHR43294">
    <property type="entry name" value="SODIUM/POTASSIUM-TRANSPORTING ATPASE SUBUNIT ALPHA"/>
    <property type="match status" value="1"/>
</dbReference>
<evidence type="ECO:0000256" key="7">
    <source>
        <dbReference type="ARBA" id="ARBA00022840"/>
    </source>
</evidence>
<keyword evidence="10 13" id="KW-1133">Transmembrane helix</keyword>
<dbReference type="Gene3D" id="1.20.1110.10">
    <property type="entry name" value="Calcium-transporting ATPase, transmembrane domain"/>
    <property type="match status" value="1"/>
</dbReference>
<accession>A0A5C6ENU1</accession>
<dbReference type="InterPro" id="IPR023298">
    <property type="entry name" value="ATPase_P-typ_TM_dom_sf"/>
</dbReference>
<dbReference type="SFLD" id="SFLDS00003">
    <property type="entry name" value="Haloacid_Dehalogenase"/>
    <property type="match status" value="1"/>
</dbReference>
<dbReference type="AlphaFoldDB" id="A0A5C6ENU1"/>
<dbReference type="EMBL" id="SJPW01000005">
    <property type="protein sequence ID" value="TWU50548.1"/>
    <property type="molecule type" value="Genomic_DNA"/>
</dbReference>
<evidence type="ECO:0000313" key="15">
    <source>
        <dbReference type="EMBL" id="TWU50548.1"/>
    </source>
</evidence>
<proteinExistence type="inferred from homology"/>
<comment type="catalytic activity">
    <reaction evidence="12">
        <text>Ca(2+)(in) + ATP + H2O = Ca(2+)(out) + ADP + phosphate + H(+)</text>
        <dbReference type="Rhea" id="RHEA:18105"/>
        <dbReference type="ChEBI" id="CHEBI:15377"/>
        <dbReference type="ChEBI" id="CHEBI:15378"/>
        <dbReference type="ChEBI" id="CHEBI:29108"/>
        <dbReference type="ChEBI" id="CHEBI:30616"/>
        <dbReference type="ChEBI" id="CHEBI:43474"/>
        <dbReference type="ChEBI" id="CHEBI:456216"/>
        <dbReference type="EC" id="7.2.2.10"/>
    </reaction>
</comment>
<dbReference type="InterPro" id="IPR008250">
    <property type="entry name" value="ATPase_P-typ_transduc_dom_A_sf"/>
</dbReference>
<dbReference type="SFLD" id="SFLDF00027">
    <property type="entry name" value="p-type_atpase"/>
    <property type="match status" value="1"/>
</dbReference>
<dbReference type="SUPFAM" id="SSF56784">
    <property type="entry name" value="HAD-like"/>
    <property type="match status" value="1"/>
</dbReference>
<feature type="transmembrane region" description="Helical" evidence="13">
    <location>
        <begin position="878"/>
        <end position="901"/>
    </location>
</feature>
<keyword evidence="16" id="KW-1185">Reference proteome</keyword>
<feature type="transmembrane region" description="Helical" evidence="13">
    <location>
        <begin position="72"/>
        <end position="90"/>
    </location>
</feature>
<dbReference type="InterPro" id="IPR059000">
    <property type="entry name" value="ATPase_P-type_domA"/>
</dbReference>
<keyword evidence="7" id="KW-0067">ATP-binding</keyword>
<dbReference type="PANTHER" id="PTHR43294:SF21">
    <property type="entry name" value="CATION TRANSPORTING ATPASE"/>
    <property type="match status" value="1"/>
</dbReference>
<dbReference type="PRINTS" id="PR00120">
    <property type="entry name" value="HATPASE"/>
</dbReference>
<keyword evidence="9" id="KW-1278">Translocase</keyword>
<reference evidence="15 16" key="1">
    <citation type="submission" date="2019-02" db="EMBL/GenBank/DDBJ databases">
        <title>Deep-cultivation of Planctomycetes and their phenomic and genomic characterization uncovers novel biology.</title>
        <authorList>
            <person name="Wiegand S."/>
            <person name="Jogler M."/>
            <person name="Boedeker C."/>
            <person name="Pinto D."/>
            <person name="Vollmers J."/>
            <person name="Rivas-Marin E."/>
            <person name="Kohn T."/>
            <person name="Peeters S.H."/>
            <person name="Heuer A."/>
            <person name="Rast P."/>
            <person name="Oberbeckmann S."/>
            <person name="Bunk B."/>
            <person name="Jeske O."/>
            <person name="Meyerdierks A."/>
            <person name="Storesund J.E."/>
            <person name="Kallscheuer N."/>
            <person name="Luecker S."/>
            <person name="Lage O.M."/>
            <person name="Pohl T."/>
            <person name="Merkel B.J."/>
            <person name="Hornburger P."/>
            <person name="Mueller R.-W."/>
            <person name="Bruemmer F."/>
            <person name="Labrenz M."/>
            <person name="Spormann A.M."/>
            <person name="Op Den Camp H."/>
            <person name="Overmann J."/>
            <person name="Amann R."/>
            <person name="Jetten M.S.M."/>
            <person name="Mascher T."/>
            <person name="Medema M.H."/>
            <person name="Devos D.P."/>
            <person name="Kaster A.-K."/>
            <person name="Ovreas L."/>
            <person name="Rohde M."/>
            <person name="Galperin M.Y."/>
            <person name="Jogler C."/>
        </authorList>
    </citation>
    <scope>NUCLEOTIDE SEQUENCE [LARGE SCALE GENOMIC DNA]</scope>
    <source>
        <strain evidence="15 16">Poly51</strain>
    </source>
</reference>
<evidence type="ECO:0000256" key="9">
    <source>
        <dbReference type="ARBA" id="ARBA00022967"/>
    </source>
</evidence>
<dbReference type="Gene3D" id="3.40.50.1000">
    <property type="entry name" value="HAD superfamily/HAD-like"/>
    <property type="match status" value="1"/>
</dbReference>
<evidence type="ECO:0000256" key="13">
    <source>
        <dbReference type="SAM" id="Phobius"/>
    </source>
</evidence>
<feature type="transmembrane region" description="Helical" evidence="13">
    <location>
        <begin position="260"/>
        <end position="279"/>
    </location>
</feature>
<keyword evidence="3" id="KW-1003">Cell membrane</keyword>
<dbReference type="Gene3D" id="2.70.150.10">
    <property type="entry name" value="Calcium-transporting ATPase, cytoplasmic transduction domain A"/>
    <property type="match status" value="1"/>
</dbReference>
<keyword evidence="5 13" id="KW-0812">Transmembrane</keyword>